<accession>A0A7C9ACX2</accession>
<organism evidence="1">
    <name type="scientific">Opuntia streptacantha</name>
    <name type="common">Prickly pear cactus</name>
    <name type="synonym">Opuntia cardona</name>
    <dbReference type="NCBI Taxonomy" id="393608"/>
    <lineage>
        <taxon>Eukaryota</taxon>
        <taxon>Viridiplantae</taxon>
        <taxon>Streptophyta</taxon>
        <taxon>Embryophyta</taxon>
        <taxon>Tracheophyta</taxon>
        <taxon>Spermatophyta</taxon>
        <taxon>Magnoliopsida</taxon>
        <taxon>eudicotyledons</taxon>
        <taxon>Gunneridae</taxon>
        <taxon>Pentapetalae</taxon>
        <taxon>Caryophyllales</taxon>
        <taxon>Cactineae</taxon>
        <taxon>Cactaceae</taxon>
        <taxon>Opuntioideae</taxon>
        <taxon>Opuntia</taxon>
    </lineage>
</organism>
<dbReference type="EMBL" id="GISG01227158">
    <property type="protein sequence ID" value="MBA4665391.1"/>
    <property type="molecule type" value="Transcribed_RNA"/>
</dbReference>
<evidence type="ECO:0000313" key="1">
    <source>
        <dbReference type="EMBL" id="MBA4665392.1"/>
    </source>
</evidence>
<reference evidence="1" key="2">
    <citation type="submission" date="2020-07" db="EMBL/GenBank/DDBJ databases">
        <authorList>
            <person name="Vera ALvarez R."/>
            <person name="Arias-Moreno D.M."/>
            <person name="Jimenez-Jacinto V."/>
            <person name="Jimenez-Bremont J.F."/>
            <person name="Swaminathan K."/>
            <person name="Moose S.P."/>
            <person name="Guerrero-Gonzalez M.L."/>
            <person name="Marino-Ramirez L."/>
            <person name="Landsman D."/>
            <person name="Rodriguez-Kessler M."/>
            <person name="Delgado-Sanchez P."/>
        </authorList>
    </citation>
    <scope>NUCLEOTIDE SEQUENCE</scope>
    <source>
        <tissue evidence="1">Cladode</tissue>
    </source>
</reference>
<reference evidence="1" key="1">
    <citation type="journal article" date="2013" name="J. Plant Res.">
        <title>Effect of fungi and light on seed germination of three Opuntia species from semiarid lands of central Mexico.</title>
        <authorList>
            <person name="Delgado-Sanchez P."/>
            <person name="Jimenez-Bremont J.F."/>
            <person name="Guerrero-Gonzalez Mde L."/>
            <person name="Flores J."/>
        </authorList>
    </citation>
    <scope>NUCLEOTIDE SEQUENCE</scope>
    <source>
        <tissue evidence="1">Cladode</tissue>
    </source>
</reference>
<name>A0A7C9ACX2_OPUST</name>
<sequence>MRLRVAVDLLGEGGSKNTLCRGVHRLTLQDARLMLPPFGIKTLPHQDPHRAVILVNFFQTKWKIPQLARYWFFQCSYVFNRTERLLTSLPHVAIQTHPLIEK</sequence>
<dbReference type="EMBL" id="GISG01227159">
    <property type="protein sequence ID" value="MBA4665392.1"/>
    <property type="molecule type" value="Transcribed_RNA"/>
</dbReference>
<dbReference type="AlphaFoldDB" id="A0A7C9ACX2"/>
<proteinExistence type="predicted"/>
<protein>
    <submittedName>
        <fullName evidence="1">Uncharacterized protein</fullName>
    </submittedName>
</protein>